<organism evidence="2">
    <name type="scientific">hydrothermal vent metagenome</name>
    <dbReference type="NCBI Taxonomy" id="652676"/>
    <lineage>
        <taxon>unclassified sequences</taxon>
        <taxon>metagenomes</taxon>
        <taxon>ecological metagenomes</taxon>
    </lineage>
</organism>
<dbReference type="EMBL" id="UOEZ01000069">
    <property type="protein sequence ID" value="VAW38343.1"/>
    <property type="molecule type" value="Genomic_DNA"/>
</dbReference>
<dbReference type="PANTHER" id="PTHR38755:SF1">
    <property type="entry name" value="METHYLENE-TETRAHYDROFOLATE REDUCTASE C-TERMINAL DOMAIN-CONTAINING PROTEIN"/>
    <property type="match status" value="1"/>
</dbReference>
<evidence type="ECO:0000259" key="1">
    <source>
        <dbReference type="Pfam" id="PF12225"/>
    </source>
</evidence>
<dbReference type="InterPro" id="IPR022026">
    <property type="entry name" value="DUF5981"/>
</dbReference>
<dbReference type="PANTHER" id="PTHR38755">
    <property type="entry name" value="5,10-METHYLENETETRAHYDROFOLATE REDUCTASE"/>
    <property type="match status" value="1"/>
</dbReference>
<protein>
    <recommendedName>
        <fullName evidence="1">Methylene-tetrahydrofolate reductase C-terminal-like domain-containing protein</fullName>
    </recommendedName>
</protein>
<dbReference type="AlphaFoldDB" id="A0A3B0VDC0"/>
<proteinExistence type="predicted"/>
<name>A0A3B0VDC0_9ZZZZ</name>
<accession>A0A3B0VDC0</accession>
<dbReference type="Pfam" id="PF12225">
    <property type="entry name" value="DUF5981"/>
    <property type="match status" value="1"/>
</dbReference>
<evidence type="ECO:0000313" key="2">
    <source>
        <dbReference type="EMBL" id="VAW38343.1"/>
    </source>
</evidence>
<sequence length="217" mass="23637">MIITKTKKPEDILKSIERTGAKKVHLFGCDTCAEQCKTGGAPELKDTAGFLEDNGYSVTGTSLVDETCYHQLVRREFRQSEGLKAAEAILVLSCGAGVKCVTDNAKTDQPVLPALDSLFLASVERVGRFFQGCSLCGDCVLEYTAGICPHTDCPKSLLNGPCGGVDRGKCEVIPDNDCAWVRIYNKLKEQDRLELMKETIPAKDHSATQHPAKVTLR</sequence>
<reference evidence="2" key="1">
    <citation type="submission" date="2018-06" db="EMBL/GenBank/DDBJ databases">
        <authorList>
            <person name="Zhirakovskaya E."/>
        </authorList>
    </citation>
    <scope>NUCLEOTIDE SEQUENCE</scope>
</reference>
<feature type="domain" description="Methylene-tetrahydrofolate reductase C-terminal-like" evidence="1">
    <location>
        <begin position="113"/>
        <end position="205"/>
    </location>
</feature>
<gene>
    <name evidence="2" type="ORF">MNBD_DELTA02-195</name>
</gene>